<protein>
    <submittedName>
        <fullName evidence="7">DoxX family protein</fullName>
    </submittedName>
</protein>
<dbReference type="GO" id="GO:0030416">
    <property type="term" value="P:methylamine metabolic process"/>
    <property type="evidence" value="ECO:0007669"/>
    <property type="project" value="InterPro"/>
</dbReference>
<evidence type="ECO:0000256" key="5">
    <source>
        <dbReference type="SAM" id="Phobius"/>
    </source>
</evidence>
<dbReference type="OrthoDB" id="9809646at2"/>
<dbReference type="Pfam" id="PF07291">
    <property type="entry name" value="MauE"/>
    <property type="match status" value="1"/>
</dbReference>
<dbReference type="KEGG" id="pef:A7E78_13330"/>
<reference evidence="7 8" key="1">
    <citation type="journal article" date="2017" name="Genome Announc.">
        <title>Complete Genome Sequences of Two Acetylene-Fermenting Pelobacter acetylenicus Strains.</title>
        <authorList>
            <person name="Sutton J.M."/>
            <person name="Baesman S.M."/>
            <person name="Fierst J.L."/>
            <person name="Poret-Peterson A.T."/>
            <person name="Oremland R.S."/>
            <person name="Dunlap D.S."/>
            <person name="Akob D.M."/>
        </authorList>
    </citation>
    <scope>NUCLEOTIDE SEQUENCE [LARGE SCALE GENOMIC DNA]</scope>
    <source>
        <strain evidence="7 8">SFB93</strain>
    </source>
</reference>
<dbReference type="InterPro" id="IPR009908">
    <property type="entry name" value="Methylamine_util_MauE"/>
</dbReference>
<comment type="subcellular location">
    <subcellularLocation>
        <location evidence="1">Membrane</location>
        <topology evidence="1">Multi-pass membrane protein</topology>
    </subcellularLocation>
</comment>
<dbReference type="UniPathway" id="UPA00895"/>
<evidence type="ECO:0000256" key="1">
    <source>
        <dbReference type="ARBA" id="ARBA00004141"/>
    </source>
</evidence>
<organism evidence="7 8">
    <name type="scientific">Syntrophotalea acetylenivorans</name>
    <dbReference type="NCBI Taxonomy" id="1842532"/>
    <lineage>
        <taxon>Bacteria</taxon>
        <taxon>Pseudomonadati</taxon>
        <taxon>Thermodesulfobacteriota</taxon>
        <taxon>Desulfuromonadia</taxon>
        <taxon>Desulfuromonadales</taxon>
        <taxon>Syntrophotaleaceae</taxon>
        <taxon>Syntrophotalea</taxon>
    </lineage>
</organism>
<feature type="transmembrane region" description="Helical" evidence="5">
    <location>
        <begin position="76"/>
        <end position="99"/>
    </location>
</feature>
<keyword evidence="4 5" id="KW-0472">Membrane</keyword>
<dbReference type="GO" id="GO:0016020">
    <property type="term" value="C:membrane"/>
    <property type="evidence" value="ECO:0007669"/>
    <property type="project" value="UniProtKB-SubCell"/>
</dbReference>
<keyword evidence="8" id="KW-1185">Reference proteome</keyword>
<dbReference type="Proteomes" id="UP000182517">
    <property type="component" value="Chromosome"/>
</dbReference>
<feature type="domain" description="Methylamine utilisation protein MauE" evidence="6">
    <location>
        <begin position="7"/>
        <end position="135"/>
    </location>
</feature>
<evidence type="ECO:0000256" key="3">
    <source>
        <dbReference type="ARBA" id="ARBA00022989"/>
    </source>
</evidence>
<feature type="transmembrane region" description="Helical" evidence="5">
    <location>
        <begin position="44"/>
        <end position="69"/>
    </location>
</feature>
<keyword evidence="2 5" id="KW-0812">Transmembrane</keyword>
<sequence>MKNWRTILYHGSRLVLGALFCYAGVVKALDVVAFAGSVANYQLLPYQLNFLVAALLPYVELAAGLLLLLGRQVRPAVVLIAGMNGVFIVALLSVILRGLDIDCGCFRPGGEGHTSAQMALLRDVGIMLLALVTWLGVGRRND</sequence>
<evidence type="ECO:0000259" key="6">
    <source>
        <dbReference type="Pfam" id="PF07291"/>
    </source>
</evidence>
<evidence type="ECO:0000313" key="8">
    <source>
        <dbReference type="Proteomes" id="UP000182517"/>
    </source>
</evidence>
<dbReference type="EMBL" id="CP015519">
    <property type="protein sequence ID" value="APG28727.1"/>
    <property type="molecule type" value="Genomic_DNA"/>
</dbReference>
<accession>A0A1L3GS19</accession>
<name>A0A1L3GS19_9BACT</name>
<proteinExistence type="predicted"/>
<feature type="transmembrane region" description="Helical" evidence="5">
    <location>
        <begin position="119"/>
        <end position="137"/>
    </location>
</feature>
<dbReference type="RefSeq" id="WP_072284751.1">
    <property type="nucleotide sequence ID" value="NZ_CP015519.1"/>
</dbReference>
<keyword evidence="3 5" id="KW-1133">Transmembrane helix</keyword>
<evidence type="ECO:0000313" key="7">
    <source>
        <dbReference type="EMBL" id="APG28727.1"/>
    </source>
</evidence>
<gene>
    <name evidence="7" type="ORF">A7E78_13330</name>
</gene>
<dbReference type="AlphaFoldDB" id="A0A1L3GS19"/>
<evidence type="ECO:0000256" key="2">
    <source>
        <dbReference type="ARBA" id="ARBA00022692"/>
    </source>
</evidence>
<evidence type="ECO:0000256" key="4">
    <source>
        <dbReference type="ARBA" id="ARBA00023136"/>
    </source>
</evidence>
<dbReference type="STRING" id="1842532.A7E78_13330"/>